<proteinExistence type="predicted"/>
<evidence type="ECO:0000313" key="2">
    <source>
        <dbReference type="Proteomes" id="UP000295531"/>
    </source>
</evidence>
<reference evidence="1 2" key="1">
    <citation type="submission" date="2019-03" db="EMBL/GenBank/DDBJ databases">
        <title>Freshwater and sediment microbial communities from various areas in North America, analyzing microbe dynamics in response to fracking.</title>
        <authorList>
            <person name="Lamendella R."/>
        </authorList>
    </citation>
    <scope>NUCLEOTIDE SEQUENCE [LARGE SCALE GENOMIC DNA]</scope>
    <source>
        <strain evidence="1 2">18_TX</strain>
    </source>
</reference>
<dbReference type="RefSeq" id="WP_133540918.1">
    <property type="nucleotide sequence ID" value="NZ_SNXI01000036.1"/>
</dbReference>
<dbReference type="OrthoDB" id="6400081at2"/>
<evidence type="ECO:0000313" key="1">
    <source>
        <dbReference type="EMBL" id="TDP27002.1"/>
    </source>
</evidence>
<comment type="caution">
    <text evidence="1">The sequence shown here is derived from an EMBL/GenBank/DDBJ whole genome shotgun (WGS) entry which is preliminary data.</text>
</comment>
<keyword evidence="2" id="KW-1185">Reference proteome</keyword>
<dbReference type="EMBL" id="SNXI01000036">
    <property type="protein sequence ID" value="TDP27002.1"/>
    <property type="molecule type" value="Genomic_DNA"/>
</dbReference>
<sequence>MNDTTQTENKEITFSEILSHVATAYESKGMKLSDPDVRLGHLKRLFRQGRPVLHLVWGLIESHQSMGWCNEMGQLSEGVKPAIGDWGWLESAHQIADLVLGLHLIEHESYLQNGKQLRLHKFDPSEVIDLYKD</sequence>
<organism evidence="1 2">
    <name type="scientific">Idiomarina aquatica</name>
    <dbReference type="NCBI Taxonomy" id="1327752"/>
    <lineage>
        <taxon>Bacteria</taxon>
        <taxon>Pseudomonadati</taxon>
        <taxon>Pseudomonadota</taxon>
        <taxon>Gammaproteobacteria</taxon>
        <taxon>Alteromonadales</taxon>
        <taxon>Idiomarinaceae</taxon>
        <taxon>Idiomarina</taxon>
    </lineage>
</organism>
<accession>A0A4R6NVY3</accession>
<dbReference type="AlphaFoldDB" id="A0A4R6NVY3"/>
<protein>
    <submittedName>
        <fullName evidence="1">Uncharacterized protein</fullName>
    </submittedName>
</protein>
<gene>
    <name evidence="1" type="ORF">DEU29_1366</name>
</gene>
<name>A0A4R6NVY3_9GAMM</name>
<dbReference type="Proteomes" id="UP000295531">
    <property type="component" value="Unassembled WGS sequence"/>
</dbReference>